<comment type="catalytic activity">
    <reaction evidence="5">
        <text>a 2'-deoxyadenosine in DNA + S-adenosyl-L-methionine = an N(6)-methyl-2'-deoxyadenosine in DNA + S-adenosyl-L-homocysteine + H(+)</text>
        <dbReference type="Rhea" id="RHEA:15197"/>
        <dbReference type="Rhea" id="RHEA-COMP:12418"/>
        <dbReference type="Rhea" id="RHEA-COMP:12419"/>
        <dbReference type="ChEBI" id="CHEBI:15378"/>
        <dbReference type="ChEBI" id="CHEBI:57856"/>
        <dbReference type="ChEBI" id="CHEBI:59789"/>
        <dbReference type="ChEBI" id="CHEBI:90615"/>
        <dbReference type="ChEBI" id="CHEBI:90616"/>
        <dbReference type="EC" id="2.1.1.72"/>
    </reaction>
</comment>
<evidence type="ECO:0000256" key="1">
    <source>
        <dbReference type="ARBA" id="ARBA00011900"/>
    </source>
</evidence>
<dbReference type="GO" id="GO:0003676">
    <property type="term" value="F:nucleic acid binding"/>
    <property type="evidence" value="ECO:0007669"/>
    <property type="project" value="InterPro"/>
</dbReference>
<protein>
    <recommendedName>
        <fullName evidence="1">site-specific DNA-methyltransferase (adenine-specific)</fullName>
        <ecNumber evidence="1">2.1.1.72</ecNumber>
    </recommendedName>
</protein>
<dbReference type="InterPro" id="IPR002052">
    <property type="entry name" value="DNA_methylase_N6_adenine_CS"/>
</dbReference>
<name>A0A481Z770_9VIRU</name>
<keyword evidence="3 6" id="KW-0808">Transferase</keyword>
<sequence>MQSTFQHIISNDLEYYSYVVNRALLMCLYSEKLEEWIDTLNALEGVEGLIYTHFSPNPDGTRMFWTSFNAKKCDAIRLEVEKLRSRGELTESEYTFLLASLLVSVDKVANTSCVYGAYLKKFKKSACNLFVLKPIHTTCESEKATVNQVYNTRAEDLVQRIRLDVVYMDPPYNARQYGGNYSPLNYLAHYDETIEIKGKTGLMEDYNKSHFSSKTKVQRAFEQLIEDIQCRTIVLSYNNEGLLPFDTIKTVLRQKGDVVLYKIQYDKFRSNTRVQKKKVVEYVWIVHVCPYISSGDRMYTFRETTLANEE</sequence>
<dbReference type="SUPFAM" id="SSF53335">
    <property type="entry name" value="S-adenosyl-L-methionine-dependent methyltransferases"/>
    <property type="match status" value="1"/>
</dbReference>
<dbReference type="PROSITE" id="PS00092">
    <property type="entry name" value="N6_MTASE"/>
    <property type="match status" value="1"/>
</dbReference>
<dbReference type="Pfam" id="PF02086">
    <property type="entry name" value="MethyltransfD12"/>
    <property type="match status" value="1"/>
</dbReference>
<dbReference type="InterPro" id="IPR029063">
    <property type="entry name" value="SAM-dependent_MTases_sf"/>
</dbReference>
<evidence type="ECO:0000256" key="3">
    <source>
        <dbReference type="ARBA" id="ARBA00022679"/>
    </source>
</evidence>
<dbReference type="Gene3D" id="3.40.50.150">
    <property type="entry name" value="Vaccinia Virus protein VP39"/>
    <property type="match status" value="1"/>
</dbReference>
<proteinExistence type="predicted"/>
<evidence type="ECO:0000313" key="6">
    <source>
        <dbReference type="EMBL" id="QBK91714.1"/>
    </source>
</evidence>
<evidence type="ECO:0000256" key="2">
    <source>
        <dbReference type="ARBA" id="ARBA00022603"/>
    </source>
</evidence>
<dbReference type="EC" id="2.1.1.72" evidence="1"/>
<evidence type="ECO:0000256" key="4">
    <source>
        <dbReference type="ARBA" id="ARBA00022691"/>
    </source>
</evidence>
<keyword evidence="4" id="KW-0949">S-adenosyl-L-methionine</keyword>
<gene>
    <name evidence="6" type="ORF">LCPAC304_00400</name>
</gene>
<evidence type="ECO:0000256" key="5">
    <source>
        <dbReference type="ARBA" id="ARBA00047942"/>
    </source>
</evidence>
<dbReference type="GO" id="GO:0009007">
    <property type="term" value="F:site-specific DNA-methyltransferase (adenine-specific) activity"/>
    <property type="evidence" value="ECO:0007669"/>
    <property type="project" value="UniProtKB-EC"/>
</dbReference>
<dbReference type="EMBL" id="MK500565">
    <property type="protein sequence ID" value="QBK91714.1"/>
    <property type="molecule type" value="Genomic_DNA"/>
</dbReference>
<dbReference type="GO" id="GO:0032259">
    <property type="term" value="P:methylation"/>
    <property type="evidence" value="ECO:0007669"/>
    <property type="project" value="UniProtKB-KW"/>
</dbReference>
<dbReference type="GO" id="GO:0009307">
    <property type="term" value="P:DNA restriction-modification system"/>
    <property type="evidence" value="ECO:0007669"/>
    <property type="project" value="InterPro"/>
</dbReference>
<keyword evidence="2 6" id="KW-0489">Methyltransferase</keyword>
<reference evidence="6" key="1">
    <citation type="journal article" date="2019" name="MBio">
        <title>Virus Genomes from Deep Sea Sediments Expand the Ocean Megavirome and Support Independent Origins of Viral Gigantism.</title>
        <authorList>
            <person name="Backstrom D."/>
            <person name="Yutin N."/>
            <person name="Jorgensen S.L."/>
            <person name="Dharamshi J."/>
            <person name="Homa F."/>
            <person name="Zaremba-Niedwiedzka K."/>
            <person name="Spang A."/>
            <person name="Wolf Y.I."/>
            <person name="Koonin E.V."/>
            <person name="Ettema T.J."/>
        </authorList>
    </citation>
    <scope>NUCLEOTIDE SEQUENCE</scope>
</reference>
<accession>A0A481Z770</accession>
<dbReference type="InterPro" id="IPR012327">
    <property type="entry name" value="MeTrfase_D12"/>
</dbReference>
<organism evidence="6">
    <name type="scientific">Pithovirus LCPAC304</name>
    <dbReference type="NCBI Taxonomy" id="2506594"/>
    <lineage>
        <taxon>Viruses</taxon>
        <taxon>Pithoviruses</taxon>
    </lineage>
</organism>